<dbReference type="InterPro" id="IPR053790">
    <property type="entry name" value="P5CR-like_CS"/>
</dbReference>
<dbReference type="HAMAP" id="MF_01925">
    <property type="entry name" value="P5C_reductase"/>
    <property type="match status" value="1"/>
</dbReference>
<comment type="pathway">
    <text evidence="4 7">Amino-acid biosynthesis; L-proline biosynthesis; L-proline from L-glutamate 5-semialdehyde: step 1/1.</text>
</comment>
<dbReference type="PANTHER" id="PTHR11645">
    <property type="entry name" value="PYRROLINE-5-CARBOXYLATE REDUCTASE"/>
    <property type="match status" value="1"/>
</dbReference>
<dbReference type="FunFam" id="1.10.3730.10:FF:000001">
    <property type="entry name" value="Pyrroline-5-carboxylate reductase"/>
    <property type="match status" value="1"/>
</dbReference>
<dbReference type="InterPro" id="IPR036291">
    <property type="entry name" value="NAD(P)-bd_dom_sf"/>
</dbReference>
<dbReference type="PIRSF" id="PIRSF000193">
    <property type="entry name" value="Pyrrol-5-carb_rd"/>
    <property type="match status" value="1"/>
</dbReference>
<evidence type="ECO:0000256" key="5">
    <source>
        <dbReference type="NCBIfam" id="TIGR00112"/>
    </source>
</evidence>
<accession>A0A9D1IHN7</accession>
<dbReference type="GO" id="GO:0004735">
    <property type="term" value="F:pyrroline-5-carboxylate reductase activity"/>
    <property type="evidence" value="ECO:0007669"/>
    <property type="project" value="UniProtKB-UniRule"/>
</dbReference>
<dbReference type="GO" id="GO:0005737">
    <property type="term" value="C:cytoplasm"/>
    <property type="evidence" value="ECO:0007669"/>
    <property type="project" value="UniProtKB-SubCell"/>
</dbReference>
<evidence type="ECO:0000313" key="10">
    <source>
        <dbReference type="EMBL" id="HIU36916.1"/>
    </source>
</evidence>
<sequence length="271" mass="29350">MQKRIAMIGGGNMAGALVAGLVAAGYPSHLIDVMDRNQTKCDRLHTEYAVNTHLTAGDWLKQAEVVVLAVKPQGLFDTIGEIKTFLSAQALYISIAAGVRIEDMARWLGSDRVVRAMPNTPALVKAGVVGFFVPKKLTDQKEEVLTILQAMGETIEVKSEQELDWLSTVSGSGPAYVFRFIEALEAAAIKRGFDEQSARKMAILTVLGAAKLAVSSSDSPAQLRVNVTSKGGTTAEALRVMQEHHFMEMMDEAVQAAYNRSQVLADELGKR</sequence>
<gene>
    <name evidence="4" type="primary">proC</name>
    <name evidence="10" type="ORF">IAC56_01360</name>
</gene>
<dbReference type="Proteomes" id="UP000824083">
    <property type="component" value="Unassembled WGS sequence"/>
</dbReference>
<proteinExistence type="inferred from homology"/>
<dbReference type="AlphaFoldDB" id="A0A9D1IHN7"/>
<dbReference type="SUPFAM" id="SSF48179">
    <property type="entry name" value="6-phosphogluconate dehydrogenase C-terminal domain-like"/>
    <property type="match status" value="1"/>
</dbReference>
<reference evidence="10" key="2">
    <citation type="journal article" date="2021" name="PeerJ">
        <title>Extensive microbial diversity within the chicken gut microbiome revealed by metagenomics and culture.</title>
        <authorList>
            <person name="Gilroy R."/>
            <person name="Ravi A."/>
            <person name="Getino M."/>
            <person name="Pursley I."/>
            <person name="Horton D.L."/>
            <person name="Alikhan N.F."/>
            <person name="Baker D."/>
            <person name="Gharbi K."/>
            <person name="Hall N."/>
            <person name="Watson M."/>
            <person name="Adriaenssens E.M."/>
            <person name="Foster-Nyarko E."/>
            <person name="Jarju S."/>
            <person name="Secka A."/>
            <person name="Antonio M."/>
            <person name="Oren A."/>
            <person name="Chaudhuri R.R."/>
            <person name="La Ragione R."/>
            <person name="Hildebrand F."/>
            <person name="Pallen M.J."/>
        </authorList>
    </citation>
    <scope>NUCLEOTIDE SEQUENCE</scope>
    <source>
        <strain evidence="10">7463</strain>
    </source>
</reference>
<feature type="binding site" evidence="6">
    <location>
        <begin position="69"/>
        <end position="72"/>
    </location>
    <ligand>
        <name>NADP(+)</name>
        <dbReference type="ChEBI" id="CHEBI:58349"/>
    </ligand>
</feature>
<comment type="similarity">
    <text evidence="1 4 7">Belongs to the pyrroline-5-carboxylate reductase family.</text>
</comment>
<evidence type="ECO:0000256" key="1">
    <source>
        <dbReference type="ARBA" id="ARBA00005525"/>
    </source>
</evidence>
<dbReference type="Gene3D" id="1.10.3730.10">
    <property type="entry name" value="ProC C-terminal domain-like"/>
    <property type="match status" value="1"/>
</dbReference>
<feature type="domain" description="Pyrroline-5-carboxylate reductase catalytic N-terminal" evidence="8">
    <location>
        <begin position="4"/>
        <end position="98"/>
    </location>
</feature>
<dbReference type="Pfam" id="PF14748">
    <property type="entry name" value="P5CR_dimer"/>
    <property type="match status" value="1"/>
</dbReference>
<feature type="domain" description="Pyrroline-5-carboxylate reductase dimerisation" evidence="9">
    <location>
        <begin position="160"/>
        <end position="262"/>
    </location>
</feature>
<keyword evidence="4 7" id="KW-0028">Amino-acid biosynthesis</keyword>
<dbReference type="InterPro" id="IPR008927">
    <property type="entry name" value="6-PGluconate_DH-like_C_sf"/>
</dbReference>
<dbReference type="EMBL" id="DVMY01000028">
    <property type="protein sequence ID" value="HIU36916.1"/>
    <property type="molecule type" value="Genomic_DNA"/>
</dbReference>
<keyword evidence="4" id="KW-0963">Cytoplasm</keyword>
<organism evidence="10 11">
    <name type="scientific">Candidatus Aphodousia faecigallinarum</name>
    <dbReference type="NCBI Taxonomy" id="2840677"/>
    <lineage>
        <taxon>Bacteria</taxon>
        <taxon>Pseudomonadati</taxon>
        <taxon>Pseudomonadota</taxon>
        <taxon>Betaproteobacteria</taxon>
        <taxon>Burkholderiales</taxon>
        <taxon>Sutterellaceae</taxon>
        <taxon>Sutterellaceae incertae sedis</taxon>
        <taxon>Candidatus Aphodousia</taxon>
    </lineage>
</organism>
<comment type="function">
    <text evidence="4">Catalyzes the reduction of 1-pyrroline-5-carboxylate (PCA) to L-proline.</text>
</comment>
<evidence type="ECO:0000259" key="8">
    <source>
        <dbReference type="Pfam" id="PF03807"/>
    </source>
</evidence>
<protein>
    <recommendedName>
        <fullName evidence="4 5">Pyrroline-5-carboxylate reductase</fullName>
        <shortName evidence="4">P5C reductase</shortName>
        <shortName evidence="4">P5CR</shortName>
        <ecNumber evidence="4 5">1.5.1.2</ecNumber>
    </recommendedName>
    <alternativeName>
        <fullName evidence="4">PCA reductase</fullName>
    </alternativeName>
</protein>
<dbReference type="GO" id="GO:0055129">
    <property type="term" value="P:L-proline biosynthetic process"/>
    <property type="evidence" value="ECO:0007669"/>
    <property type="project" value="UniProtKB-UniRule"/>
</dbReference>
<evidence type="ECO:0000259" key="9">
    <source>
        <dbReference type="Pfam" id="PF14748"/>
    </source>
</evidence>
<evidence type="ECO:0000256" key="4">
    <source>
        <dbReference type="HAMAP-Rule" id="MF_01925"/>
    </source>
</evidence>
<feature type="binding site" evidence="6">
    <location>
        <begin position="8"/>
        <end position="13"/>
    </location>
    <ligand>
        <name>NADP(+)</name>
        <dbReference type="ChEBI" id="CHEBI:58349"/>
    </ligand>
</feature>
<keyword evidence="4 7" id="KW-0641">Proline biosynthesis</keyword>
<dbReference type="EC" id="1.5.1.2" evidence="4 5"/>
<comment type="catalytic activity">
    <reaction evidence="4">
        <text>L-proline + NAD(+) = (S)-1-pyrroline-5-carboxylate + NADH + 2 H(+)</text>
        <dbReference type="Rhea" id="RHEA:14105"/>
        <dbReference type="ChEBI" id="CHEBI:15378"/>
        <dbReference type="ChEBI" id="CHEBI:17388"/>
        <dbReference type="ChEBI" id="CHEBI:57540"/>
        <dbReference type="ChEBI" id="CHEBI:57945"/>
        <dbReference type="ChEBI" id="CHEBI:60039"/>
        <dbReference type="EC" id="1.5.1.2"/>
    </reaction>
</comment>
<dbReference type="PROSITE" id="PS00521">
    <property type="entry name" value="P5CR"/>
    <property type="match status" value="1"/>
</dbReference>
<evidence type="ECO:0000256" key="6">
    <source>
        <dbReference type="PIRSR" id="PIRSR000193-1"/>
    </source>
</evidence>
<dbReference type="PANTHER" id="PTHR11645:SF0">
    <property type="entry name" value="PYRROLINE-5-CARBOXYLATE REDUCTASE 3"/>
    <property type="match status" value="1"/>
</dbReference>
<name>A0A9D1IHN7_9BURK</name>
<keyword evidence="2 4" id="KW-0521">NADP</keyword>
<keyword evidence="3 4" id="KW-0560">Oxidoreductase</keyword>
<comment type="subcellular location">
    <subcellularLocation>
        <location evidence="4">Cytoplasm</location>
    </subcellularLocation>
</comment>
<dbReference type="InterPro" id="IPR000304">
    <property type="entry name" value="Pyrroline-COOH_reductase"/>
</dbReference>
<dbReference type="SUPFAM" id="SSF51735">
    <property type="entry name" value="NAD(P)-binding Rossmann-fold domains"/>
    <property type="match status" value="1"/>
</dbReference>
<comment type="caution">
    <text evidence="10">The sequence shown here is derived from an EMBL/GenBank/DDBJ whole genome shotgun (WGS) entry which is preliminary data.</text>
</comment>
<comment type="catalytic activity">
    <reaction evidence="4 7">
        <text>L-proline + NADP(+) = (S)-1-pyrroline-5-carboxylate + NADPH + 2 H(+)</text>
        <dbReference type="Rhea" id="RHEA:14109"/>
        <dbReference type="ChEBI" id="CHEBI:15378"/>
        <dbReference type="ChEBI" id="CHEBI:17388"/>
        <dbReference type="ChEBI" id="CHEBI:57783"/>
        <dbReference type="ChEBI" id="CHEBI:58349"/>
        <dbReference type="ChEBI" id="CHEBI:60039"/>
        <dbReference type="EC" id="1.5.1.2"/>
    </reaction>
</comment>
<dbReference type="NCBIfam" id="TIGR00112">
    <property type="entry name" value="proC"/>
    <property type="match status" value="1"/>
</dbReference>
<evidence type="ECO:0000256" key="7">
    <source>
        <dbReference type="RuleBase" id="RU003903"/>
    </source>
</evidence>
<dbReference type="Pfam" id="PF03807">
    <property type="entry name" value="F420_oxidored"/>
    <property type="match status" value="1"/>
</dbReference>
<dbReference type="Gene3D" id="3.40.50.720">
    <property type="entry name" value="NAD(P)-binding Rossmann-like Domain"/>
    <property type="match status" value="1"/>
</dbReference>
<dbReference type="InterPro" id="IPR029036">
    <property type="entry name" value="P5CR_dimer"/>
</dbReference>
<evidence type="ECO:0000256" key="3">
    <source>
        <dbReference type="ARBA" id="ARBA00023002"/>
    </source>
</evidence>
<evidence type="ECO:0000256" key="2">
    <source>
        <dbReference type="ARBA" id="ARBA00022857"/>
    </source>
</evidence>
<reference evidence="10" key="1">
    <citation type="submission" date="2020-10" db="EMBL/GenBank/DDBJ databases">
        <authorList>
            <person name="Gilroy R."/>
        </authorList>
    </citation>
    <scope>NUCLEOTIDE SEQUENCE</scope>
    <source>
        <strain evidence="10">7463</strain>
    </source>
</reference>
<evidence type="ECO:0000313" key="11">
    <source>
        <dbReference type="Proteomes" id="UP000824083"/>
    </source>
</evidence>
<dbReference type="InterPro" id="IPR028939">
    <property type="entry name" value="P5C_Rdtase_cat_N"/>
</dbReference>